<dbReference type="Pfam" id="PF12883">
    <property type="entry name" value="DUF3828"/>
    <property type="match status" value="1"/>
</dbReference>
<evidence type="ECO:0000259" key="2">
    <source>
        <dbReference type="Pfam" id="PF12883"/>
    </source>
</evidence>
<dbReference type="Proteomes" id="UP001218362">
    <property type="component" value="Chromosome"/>
</dbReference>
<organism evidence="3 4">
    <name type="scientific">Candidatus Andeanibacterium colombiense</name>
    <dbReference type="NCBI Taxonomy" id="3121345"/>
    <lineage>
        <taxon>Bacteria</taxon>
        <taxon>Pseudomonadati</taxon>
        <taxon>Pseudomonadota</taxon>
        <taxon>Alphaproteobacteria</taxon>
        <taxon>Sphingomonadales</taxon>
        <taxon>Sphingomonadaceae</taxon>
        <taxon>Candidatus Andeanibacterium</taxon>
    </lineage>
</organism>
<dbReference type="EMBL" id="CP119316">
    <property type="protein sequence ID" value="WEK47589.1"/>
    <property type="molecule type" value="Genomic_DNA"/>
</dbReference>
<dbReference type="InterPro" id="IPR024289">
    <property type="entry name" value="DUF3828"/>
</dbReference>
<evidence type="ECO:0000313" key="4">
    <source>
        <dbReference type="Proteomes" id="UP001218362"/>
    </source>
</evidence>
<reference evidence="3" key="1">
    <citation type="submission" date="2023-03" db="EMBL/GenBank/DDBJ databases">
        <title>Andean soil-derived lignocellulolytic bacterial consortium as a source of novel taxa and putative plastic-active enzymes.</title>
        <authorList>
            <person name="Diaz-Garcia L."/>
            <person name="Chuvochina M."/>
            <person name="Feuerriegel G."/>
            <person name="Bunk B."/>
            <person name="Sproer C."/>
            <person name="Streit W.R."/>
            <person name="Rodriguez L.M."/>
            <person name="Overmann J."/>
            <person name="Jimenez D.J."/>
        </authorList>
    </citation>
    <scope>NUCLEOTIDE SEQUENCE</scope>
    <source>
        <strain evidence="3">MAG 26</strain>
    </source>
</reference>
<feature type="domain" description="DUF3828" evidence="2">
    <location>
        <begin position="31"/>
        <end position="142"/>
    </location>
</feature>
<feature type="chain" id="PRO_5042482463" evidence="1">
    <location>
        <begin position="22"/>
        <end position="164"/>
    </location>
</feature>
<evidence type="ECO:0000313" key="3">
    <source>
        <dbReference type="EMBL" id="WEK47589.1"/>
    </source>
</evidence>
<accession>A0AAJ6BNP1</accession>
<name>A0AAJ6BNP1_9SPHN</name>
<feature type="signal peptide" evidence="1">
    <location>
        <begin position="1"/>
        <end position="21"/>
    </location>
</feature>
<protein>
    <submittedName>
        <fullName evidence="3">DUF3828 domain-containing protein</fullName>
    </submittedName>
</protein>
<proteinExistence type="predicted"/>
<evidence type="ECO:0000256" key="1">
    <source>
        <dbReference type="SAM" id="SignalP"/>
    </source>
</evidence>
<dbReference type="AlphaFoldDB" id="A0AAJ6BNP1"/>
<keyword evidence="1" id="KW-0732">Signal</keyword>
<sequence>MIRKLALIALPLALCAAPAFADDSTDLDAAVTALYAPYGADAPDWDTVRALKNYSAATEALIGEWDKGLPEDEVTELGDFDWLCECQDWDSSAFKLVIQPHPAPADGKAEVTAKIELGFDETRSERFLMVKEGGAWKVDDIFSEAFPKGLRAALKAAIANPRVE</sequence>
<dbReference type="KEGG" id="acob:P0Y56_04660"/>
<gene>
    <name evidence="3" type="ORF">P0Y56_04660</name>
</gene>